<dbReference type="KEGG" id="muc:MuYL_2955"/>
<evidence type="ECO:0008006" key="4">
    <source>
        <dbReference type="Google" id="ProtNLM"/>
    </source>
</evidence>
<feature type="transmembrane region" description="Helical" evidence="1">
    <location>
        <begin position="262"/>
        <end position="284"/>
    </location>
</feature>
<dbReference type="AlphaFoldDB" id="A0A223NYA8"/>
<sequence length="352" mass="41307">MKKHYRKENNCLNCGTLLEGKFCHNCGQENLELKESFGHMMNHAVSDYFHFDHQFFHTLKPLLFKPGFLTNEYMAGRRAQYLHPVKMYIFISVVYFLMLFKSGHEIVKVNETPNKPVTSSKLVDSVNKAILNNHNLSAAQKKVLLSKIKKDGVKKTPTSDEKVVKGYRSGLLVFTEDSTYAQYIANQQKLPEAKRDGFIDRLINKRGFDYKVKYGTRSKEVFFDELKHNVPKMMFLMLPLFALILKITFWRNKKFYVEHLIYSFHLHCFLFIFLSLIILLQLILPEQQTIQGLIGGFAFFYIVWYIYRSLRVVYNRSVFRTITKFIGMYFMYVVVLMFCFSLILVATALTLA</sequence>
<feature type="transmembrane region" description="Helical" evidence="1">
    <location>
        <begin position="328"/>
        <end position="351"/>
    </location>
</feature>
<evidence type="ECO:0000256" key="1">
    <source>
        <dbReference type="SAM" id="Phobius"/>
    </source>
</evidence>
<accession>A0A223NYA8</accession>
<keyword evidence="1" id="KW-0812">Transmembrane</keyword>
<proteinExistence type="predicted"/>
<dbReference type="InterPro" id="IPR022134">
    <property type="entry name" value="DUF3667"/>
</dbReference>
<dbReference type="EMBL" id="CP022743">
    <property type="protein sequence ID" value="ASU34842.1"/>
    <property type="molecule type" value="Genomic_DNA"/>
</dbReference>
<dbReference type="RefSeq" id="WP_094571137.1">
    <property type="nucleotide sequence ID" value="NZ_CP022743.1"/>
</dbReference>
<protein>
    <recommendedName>
        <fullName evidence="4">DUF3667 domain-containing protein</fullName>
    </recommendedName>
</protein>
<reference evidence="2 3" key="1">
    <citation type="submission" date="2017-08" db="EMBL/GenBank/DDBJ databases">
        <title>Complete genome sequence of Mucilaginibacter sp. strain BJC16-A31.</title>
        <authorList>
            <consortium name="Henan University of Science and Technology"/>
            <person name="You X."/>
        </authorList>
    </citation>
    <scope>NUCLEOTIDE SEQUENCE [LARGE SCALE GENOMIC DNA]</scope>
    <source>
        <strain evidence="2 3">BJC16-A31</strain>
    </source>
</reference>
<evidence type="ECO:0000313" key="2">
    <source>
        <dbReference type="EMBL" id="ASU34842.1"/>
    </source>
</evidence>
<feature type="transmembrane region" description="Helical" evidence="1">
    <location>
        <begin position="233"/>
        <end position="250"/>
    </location>
</feature>
<dbReference type="Pfam" id="PF12412">
    <property type="entry name" value="DUF3667"/>
    <property type="match status" value="1"/>
</dbReference>
<feature type="transmembrane region" description="Helical" evidence="1">
    <location>
        <begin position="81"/>
        <end position="100"/>
    </location>
</feature>
<dbReference type="Proteomes" id="UP000215002">
    <property type="component" value="Chromosome"/>
</dbReference>
<keyword evidence="1" id="KW-0472">Membrane</keyword>
<feature type="transmembrane region" description="Helical" evidence="1">
    <location>
        <begin position="290"/>
        <end position="307"/>
    </location>
</feature>
<gene>
    <name evidence="2" type="ORF">MuYL_2955</name>
</gene>
<name>A0A223NYA8_9SPHI</name>
<evidence type="ECO:0000313" key="3">
    <source>
        <dbReference type="Proteomes" id="UP000215002"/>
    </source>
</evidence>
<organism evidence="2 3">
    <name type="scientific">Mucilaginibacter xinganensis</name>
    <dbReference type="NCBI Taxonomy" id="1234841"/>
    <lineage>
        <taxon>Bacteria</taxon>
        <taxon>Pseudomonadati</taxon>
        <taxon>Bacteroidota</taxon>
        <taxon>Sphingobacteriia</taxon>
        <taxon>Sphingobacteriales</taxon>
        <taxon>Sphingobacteriaceae</taxon>
        <taxon>Mucilaginibacter</taxon>
    </lineage>
</organism>
<keyword evidence="1" id="KW-1133">Transmembrane helix</keyword>
<keyword evidence="3" id="KW-1185">Reference proteome</keyword>
<dbReference type="OrthoDB" id="675873at2"/>